<keyword evidence="3" id="KW-0808">Transferase</keyword>
<proteinExistence type="predicted"/>
<dbReference type="EC" id="2.1.1.45" evidence="1"/>
<dbReference type="NCBIfam" id="TIGR03284">
    <property type="entry name" value="thym_sym"/>
    <property type="match status" value="1"/>
</dbReference>
<organism evidence="5 6">
    <name type="scientific">Blastomyces silverae</name>
    <dbReference type="NCBI Taxonomy" id="2060906"/>
    <lineage>
        <taxon>Eukaryota</taxon>
        <taxon>Fungi</taxon>
        <taxon>Dikarya</taxon>
        <taxon>Ascomycota</taxon>
        <taxon>Pezizomycotina</taxon>
        <taxon>Eurotiomycetes</taxon>
        <taxon>Eurotiomycetidae</taxon>
        <taxon>Onygenales</taxon>
        <taxon>Ajellomycetaceae</taxon>
        <taxon>Blastomyces</taxon>
    </lineage>
</organism>
<name>A0A0H1B4F6_9EURO</name>
<dbReference type="GO" id="GO:0004799">
    <property type="term" value="F:thymidylate synthase activity"/>
    <property type="evidence" value="ECO:0007669"/>
    <property type="project" value="UniProtKB-EC"/>
</dbReference>
<evidence type="ECO:0000313" key="5">
    <source>
        <dbReference type="EMBL" id="KLJ05948.1"/>
    </source>
</evidence>
<dbReference type="InterPro" id="IPR036926">
    <property type="entry name" value="Thymidate_synth/dCMP_Mease_sf"/>
</dbReference>
<reference evidence="6" key="1">
    <citation type="journal article" date="2015" name="PLoS Genet.">
        <title>The dynamic genome and transcriptome of the human fungal pathogen Blastomyces and close relative Emmonsia.</title>
        <authorList>
            <person name="Munoz J.F."/>
            <person name="Gauthier G.M."/>
            <person name="Desjardins C.A."/>
            <person name="Gallo J.E."/>
            <person name="Holder J."/>
            <person name="Sullivan T.D."/>
            <person name="Marty A.J."/>
            <person name="Carmen J.C."/>
            <person name="Chen Z."/>
            <person name="Ding L."/>
            <person name="Gujja S."/>
            <person name="Magrini V."/>
            <person name="Misas E."/>
            <person name="Mitreva M."/>
            <person name="Priest M."/>
            <person name="Saif S."/>
            <person name="Whiston E.A."/>
            <person name="Young S."/>
            <person name="Zeng Q."/>
            <person name="Goldman W.E."/>
            <person name="Mardis E.R."/>
            <person name="Taylor J.W."/>
            <person name="McEwen J.G."/>
            <person name="Clay O.K."/>
            <person name="Klein B.S."/>
            <person name="Cuomo C.A."/>
        </authorList>
    </citation>
    <scope>NUCLEOTIDE SEQUENCE [LARGE SCALE GENOMIC DNA]</scope>
    <source>
        <strain evidence="6">UAMH 139</strain>
    </source>
</reference>
<keyword evidence="2" id="KW-0489">Methyltransferase</keyword>
<dbReference type="PRINTS" id="PR00108">
    <property type="entry name" value="THYMDSNTHASE"/>
</dbReference>
<evidence type="ECO:0000313" key="6">
    <source>
        <dbReference type="Proteomes" id="UP000053573"/>
    </source>
</evidence>
<dbReference type="OrthoDB" id="766at2759"/>
<dbReference type="GO" id="GO:0006231">
    <property type="term" value="P:dTMP biosynthetic process"/>
    <property type="evidence" value="ECO:0007669"/>
    <property type="project" value="InterPro"/>
</dbReference>
<protein>
    <recommendedName>
        <fullName evidence="1">thymidylate synthase</fullName>
        <ecNumber evidence="1">2.1.1.45</ecNumber>
    </recommendedName>
</protein>
<evidence type="ECO:0000256" key="1">
    <source>
        <dbReference type="ARBA" id="ARBA00011947"/>
    </source>
</evidence>
<dbReference type="EMBL" id="LDEV01003391">
    <property type="protein sequence ID" value="KLJ05948.1"/>
    <property type="molecule type" value="Genomic_DNA"/>
</dbReference>
<evidence type="ECO:0000259" key="4">
    <source>
        <dbReference type="Pfam" id="PF00303"/>
    </source>
</evidence>
<dbReference type="GO" id="GO:0005829">
    <property type="term" value="C:cytosol"/>
    <property type="evidence" value="ECO:0007669"/>
    <property type="project" value="TreeGrafter"/>
</dbReference>
<dbReference type="Proteomes" id="UP000053573">
    <property type="component" value="Unassembled WGS sequence"/>
</dbReference>
<dbReference type="GO" id="GO:0032259">
    <property type="term" value="P:methylation"/>
    <property type="evidence" value="ECO:0007669"/>
    <property type="project" value="UniProtKB-KW"/>
</dbReference>
<feature type="domain" description="Thymidylate synthase/dCMP hydroxymethylase" evidence="4">
    <location>
        <begin position="1"/>
        <end position="142"/>
    </location>
</feature>
<dbReference type="PANTHER" id="PTHR11548">
    <property type="entry name" value="THYMIDYLATE SYNTHASE 1"/>
    <property type="match status" value="1"/>
</dbReference>
<comment type="caution">
    <text evidence="5">The sequence shown here is derived from an EMBL/GenBank/DDBJ whole genome shotgun (WGS) entry which is preliminary data.</text>
</comment>
<dbReference type="InterPro" id="IPR045097">
    <property type="entry name" value="Thymidate_synth/dCMP_Mease"/>
</dbReference>
<evidence type="ECO:0000256" key="2">
    <source>
        <dbReference type="ARBA" id="ARBA00022603"/>
    </source>
</evidence>
<dbReference type="GO" id="GO:0005739">
    <property type="term" value="C:mitochondrion"/>
    <property type="evidence" value="ECO:0007669"/>
    <property type="project" value="TreeGrafter"/>
</dbReference>
<dbReference type="InterPro" id="IPR000398">
    <property type="entry name" value="Thymidylate_synthase"/>
</dbReference>
<evidence type="ECO:0000256" key="3">
    <source>
        <dbReference type="ARBA" id="ARBA00022679"/>
    </source>
</evidence>
<dbReference type="InterPro" id="IPR023451">
    <property type="entry name" value="Thymidate_synth/dCMP_Mease_dom"/>
</dbReference>
<sequence length="142" mass="15754">MALPPCHMFAQFYVSFPPGDHGDGGSGEKRKGTLSCQLYQRSCDMGLGVPFNIASYALLTHMLAHAADLHPGTLIHTMGDAHVYLDHIEALQEQLTREPVEFPELIIKRDDRGSGVMDGWKEAEFEVVGYKPHKGIKMKMSV</sequence>
<dbReference type="AlphaFoldDB" id="A0A0H1B4F6"/>
<dbReference type="Pfam" id="PF00303">
    <property type="entry name" value="Thymidylat_synt"/>
    <property type="match status" value="1"/>
</dbReference>
<keyword evidence="6" id="KW-1185">Reference proteome</keyword>
<dbReference type="SUPFAM" id="SSF55831">
    <property type="entry name" value="Thymidylate synthase/dCMP hydroxymethylase"/>
    <property type="match status" value="1"/>
</dbReference>
<accession>A0A0H1B4F6</accession>
<gene>
    <name evidence="5" type="ORF">EMPG_10626</name>
</gene>
<dbReference type="STRING" id="2060906.A0A0H1B4F6"/>
<dbReference type="PANTHER" id="PTHR11548:SF2">
    <property type="entry name" value="THYMIDYLATE SYNTHASE"/>
    <property type="match status" value="1"/>
</dbReference>
<dbReference type="Gene3D" id="3.30.572.10">
    <property type="entry name" value="Thymidylate synthase/dCMP hydroxymethylase domain"/>
    <property type="match status" value="1"/>
</dbReference>